<accession>A0A673T3S5</accession>
<dbReference type="GO" id="GO:0000978">
    <property type="term" value="F:RNA polymerase II cis-regulatory region sequence-specific DNA binding"/>
    <property type="evidence" value="ECO:0007669"/>
    <property type="project" value="TreeGrafter"/>
</dbReference>
<dbReference type="GO" id="GO:0001227">
    <property type="term" value="F:DNA-binding transcription repressor activity, RNA polymerase II-specific"/>
    <property type="evidence" value="ECO:0007669"/>
    <property type="project" value="TreeGrafter"/>
</dbReference>
<evidence type="ECO:0000256" key="9">
    <source>
        <dbReference type="ARBA" id="ARBA00023242"/>
    </source>
</evidence>
<evidence type="ECO:0000256" key="7">
    <source>
        <dbReference type="ARBA" id="ARBA00023125"/>
    </source>
</evidence>
<feature type="compositionally biased region" description="Basic and acidic residues" evidence="11">
    <location>
        <begin position="629"/>
        <end position="643"/>
    </location>
</feature>
<feature type="compositionally biased region" description="Gly residues" evidence="11">
    <location>
        <begin position="28"/>
        <end position="46"/>
    </location>
</feature>
<protein>
    <submittedName>
        <fullName evidence="13">Forkhead box P4</fullName>
    </submittedName>
</protein>
<feature type="compositionally biased region" description="Polar residues" evidence="11">
    <location>
        <begin position="610"/>
        <end position="628"/>
    </location>
</feature>
<reference evidence="13" key="3">
    <citation type="submission" date="2025-09" db="UniProtKB">
        <authorList>
            <consortium name="Ensembl"/>
        </authorList>
    </citation>
    <scope>IDENTIFICATION</scope>
</reference>
<dbReference type="PANTHER" id="PTHR45796">
    <property type="entry name" value="FORKHEAD BOX P, ISOFORM C"/>
    <property type="match status" value="1"/>
</dbReference>
<evidence type="ECO:0000256" key="3">
    <source>
        <dbReference type="ARBA" id="ARBA00022723"/>
    </source>
</evidence>
<feature type="region of interest" description="Disordered" evidence="11">
    <location>
        <begin position="1"/>
        <end position="59"/>
    </location>
</feature>
<keyword evidence="6" id="KW-0805">Transcription regulation</keyword>
<dbReference type="FunFam" id="1.10.10.10:FF:000010">
    <property type="entry name" value="Forkhead box P2 isoform B"/>
    <property type="match status" value="1"/>
</dbReference>
<reference evidence="13" key="2">
    <citation type="submission" date="2025-08" db="UniProtKB">
        <authorList>
            <consortium name="Ensembl"/>
        </authorList>
    </citation>
    <scope>IDENTIFICATION</scope>
</reference>
<keyword evidence="3" id="KW-0479">Metal-binding</keyword>
<feature type="compositionally biased region" description="Acidic residues" evidence="11">
    <location>
        <begin position="661"/>
        <end position="673"/>
    </location>
</feature>
<evidence type="ECO:0000256" key="6">
    <source>
        <dbReference type="ARBA" id="ARBA00023015"/>
    </source>
</evidence>
<dbReference type="GO" id="GO:0008270">
    <property type="term" value="F:zinc ion binding"/>
    <property type="evidence" value="ECO:0007669"/>
    <property type="project" value="UniProtKB-KW"/>
</dbReference>
<feature type="region of interest" description="Disordered" evidence="11">
    <location>
        <begin position="234"/>
        <end position="277"/>
    </location>
</feature>
<dbReference type="InterPro" id="IPR036388">
    <property type="entry name" value="WH-like_DNA-bd_sf"/>
</dbReference>
<evidence type="ECO:0000256" key="11">
    <source>
        <dbReference type="SAM" id="MobiDB-lite"/>
    </source>
</evidence>
<keyword evidence="4" id="KW-0863">Zinc-finger</keyword>
<keyword evidence="8" id="KW-0804">Transcription</keyword>
<evidence type="ECO:0000256" key="1">
    <source>
        <dbReference type="ARBA" id="ARBA00004123"/>
    </source>
</evidence>
<keyword evidence="9 10" id="KW-0539">Nucleus</keyword>
<keyword evidence="2" id="KW-0678">Repressor</keyword>
<dbReference type="PROSITE" id="PS50039">
    <property type="entry name" value="FORK_HEAD_3"/>
    <property type="match status" value="1"/>
</dbReference>
<dbReference type="SUPFAM" id="SSF46785">
    <property type="entry name" value="Winged helix' DNA-binding domain"/>
    <property type="match status" value="1"/>
</dbReference>
<dbReference type="PROSITE" id="PS00658">
    <property type="entry name" value="FORK_HEAD_2"/>
    <property type="match status" value="1"/>
</dbReference>
<dbReference type="GO" id="GO:0005634">
    <property type="term" value="C:nucleus"/>
    <property type="evidence" value="ECO:0007669"/>
    <property type="project" value="UniProtKB-SubCell"/>
</dbReference>
<evidence type="ECO:0000256" key="8">
    <source>
        <dbReference type="ARBA" id="ARBA00023163"/>
    </source>
</evidence>
<sequence>MMVESASETIRSAPSGQNGVGSISGQADGAGGGGAGAAGTGGGGAGRDVATGTDSNGEMSPAELLHFQQQQALQVARQFLLQQASSLSSPGSNDSKQSASAVQVPVSVAMMSPQMLTPQQMQQILSPPQLQALLQQQQALMLQQALGNKQLAFQQQLLQMQQLQQQHLLNLQRQGLVSLQPSQASGPLQTLPQAAVCPTDLPQLWKGEGAPGQPAEDSVKQEGLDLTGSATTATSFAAPPKVSPPLSHHALPNGQPTVLTPRRDSSSHEETPASHPLYGHGECKWPGCETLCEDLGQFIKHLNTEHALDDRSTAQCRVQMQVVQQLEIQLAKESERLQAMMAHLHMRPSEPKPFSQPVTVSAADSFPDGLVHPPTSAAAPVTPLRPPGLSSASLHSGGPTRRRSSDKFCSPISSGKDCQGGVLFPAPTSKPDPPSGYLTLCLSPPELAQNHEFYKNADVRPPFTYASLIRQAILETPDRQLTLNEIYNWFTRMFAYFRRNTATWKNAVRHNLSLHKCFVRVENVKGAVWTVDEREYQKRRPPKMTGSPTLVKNMISGLSYGALNASYQAALAESSFPLLNSPGMLNPGSASSLLPLSHDDVGASVEPLPSNGSSSPPRLSPPQYSHQVQVKEEPAEAEEDRRPGPPLGPSNPSTAGPPEDRDLEEELPGEELS</sequence>
<feature type="compositionally biased region" description="Basic and acidic residues" evidence="11">
    <location>
        <begin position="261"/>
        <end position="272"/>
    </location>
</feature>
<evidence type="ECO:0000256" key="4">
    <source>
        <dbReference type="ARBA" id="ARBA00022771"/>
    </source>
</evidence>
<feature type="region of interest" description="Disordered" evidence="11">
    <location>
        <begin position="596"/>
        <end position="673"/>
    </location>
</feature>
<dbReference type="InterPro" id="IPR032354">
    <property type="entry name" value="FOXP-CC"/>
</dbReference>
<dbReference type="Ensembl" id="ENSSSUT00005007525.1">
    <property type="protein sequence ID" value="ENSSSUP00005006518.1"/>
    <property type="gene ID" value="ENSSSUG00005004221.1"/>
</dbReference>
<dbReference type="PANTHER" id="PTHR45796:SF7">
    <property type="entry name" value="FORKHEAD BOX PROTEIN P4"/>
    <property type="match status" value="1"/>
</dbReference>
<dbReference type="Proteomes" id="UP000472268">
    <property type="component" value="Chromosome 7"/>
</dbReference>
<organism evidence="13 14">
    <name type="scientific">Suricata suricatta</name>
    <name type="common">Meerkat</name>
    <dbReference type="NCBI Taxonomy" id="37032"/>
    <lineage>
        <taxon>Eukaryota</taxon>
        <taxon>Metazoa</taxon>
        <taxon>Chordata</taxon>
        <taxon>Craniata</taxon>
        <taxon>Vertebrata</taxon>
        <taxon>Euteleostomi</taxon>
        <taxon>Mammalia</taxon>
        <taxon>Eutheria</taxon>
        <taxon>Laurasiatheria</taxon>
        <taxon>Carnivora</taxon>
        <taxon>Feliformia</taxon>
        <taxon>Herpestidae</taxon>
        <taxon>Suricata</taxon>
    </lineage>
</organism>
<name>A0A673T3S5_SURSU</name>
<dbReference type="InterPro" id="IPR036390">
    <property type="entry name" value="WH_DNA-bd_sf"/>
</dbReference>
<keyword evidence="7 10" id="KW-0238">DNA-binding</keyword>
<feature type="DNA-binding region" description="Fork-head" evidence="10">
    <location>
        <begin position="460"/>
        <end position="533"/>
    </location>
</feature>
<dbReference type="InterPro" id="IPR030456">
    <property type="entry name" value="TF_fork_head_CS_2"/>
</dbReference>
<proteinExistence type="predicted"/>
<dbReference type="InterPro" id="IPR050998">
    <property type="entry name" value="FOXP"/>
</dbReference>
<dbReference type="Pfam" id="PF16159">
    <property type="entry name" value="FOXP-CC"/>
    <property type="match status" value="1"/>
</dbReference>
<evidence type="ECO:0000256" key="10">
    <source>
        <dbReference type="PROSITE-ProRule" id="PRU00089"/>
    </source>
</evidence>
<evidence type="ECO:0000313" key="13">
    <source>
        <dbReference type="Ensembl" id="ENSSSUP00005006518.1"/>
    </source>
</evidence>
<feature type="compositionally biased region" description="Polar residues" evidence="11">
    <location>
        <begin position="1"/>
        <end position="24"/>
    </location>
</feature>
<evidence type="ECO:0000259" key="12">
    <source>
        <dbReference type="PROSITE" id="PS50039"/>
    </source>
</evidence>
<dbReference type="CDD" id="cd20067">
    <property type="entry name" value="FH_FOXP4"/>
    <property type="match status" value="1"/>
</dbReference>
<reference evidence="13 14" key="1">
    <citation type="submission" date="2019-05" db="EMBL/GenBank/DDBJ databases">
        <title>A Chromosome-scale Meerkat (S. suricatta) Genome Assembly.</title>
        <authorList>
            <person name="Dudchenko O."/>
            <person name="Lieberman Aiden E."/>
            <person name="Tung J."/>
            <person name="Barreiro L.B."/>
            <person name="Clutton-Brock T.H."/>
        </authorList>
    </citation>
    <scope>NUCLEOTIDE SEQUENCE [LARGE SCALE GENOMIC DNA]</scope>
</reference>
<dbReference type="Pfam" id="PF00250">
    <property type="entry name" value="Forkhead"/>
    <property type="match status" value="1"/>
</dbReference>
<dbReference type="Gene3D" id="1.10.10.10">
    <property type="entry name" value="Winged helix-like DNA-binding domain superfamily/Winged helix DNA-binding domain"/>
    <property type="match status" value="1"/>
</dbReference>
<feature type="domain" description="Fork-head" evidence="12">
    <location>
        <begin position="460"/>
        <end position="533"/>
    </location>
</feature>
<keyword evidence="14" id="KW-1185">Reference proteome</keyword>
<evidence type="ECO:0000256" key="5">
    <source>
        <dbReference type="ARBA" id="ARBA00022833"/>
    </source>
</evidence>
<dbReference type="SMART" id="SM00339">
    <property type="entry name" value="FH"/>
    <property type="match status" value="1"/>
</dbReference>
<feature type="region of interest" description="Disordered" evidence="11">
    <location>
        <begin position="348"/>
        <end position="412"/>
    </location>
</feature>
<dbReference type="InterPro" id="IPR001766">
    <property type="entry name" value="Fork_head_dom"/>
</dbReference>
<dbReference type="PRINTS" id="PR00053">
    <property type="entry name" value="FORKHEAD"/>
</dbReference>
<gene>
    <name evidence="13" type="primary">FOXP4</name>
</gene>
<dbReference type="AlphaFoldDB" id="A0A673T3S5"/>
<keyword evidence="5" id="KW-0862">Zinc</keyword>
<dbReference type="FunFam" id="1.20.5.340:FF:000005">
    <property type="entry name" value="Forkhead box P1, isoform CRA_f"/>
    <property type="match status" value="1"/>
</dbReference>
<evidence type="ECO:0000313" key="14">
    <source>
        <dbReference type="Proteomes" id="UP000472268"/>
    </source>
</evidence>
<evidence type="ECO:0000256" key="2">
    <source>
        <dbReference type="ARBA" id="ARBA00022491"/>
    </source>
</evidence>
<dbReference type="Gene3D" id="1.20.5.340">
    <property type="match status" value="1"/>
</dbReference>
<comment type="subcellular location">
    <subcellularLocation>
        <location evidence="1 10">Nucleus</location>
    </subcellularLocation>
</comment>
<dbReference type="InterPro" id="IPR047414">
    <property type="entry name" value="FH_FOXP4"/>
</dbReference>